<gene>
    <name evidence="1" type="ORF">ElyMa_004909300</name>
</gene>
<dbReference type="Proteomes" id="UP000762676">
    <property type="component" value="Unassembled WGS sequence"/>
</dbReference>
<keyword evidence="2" id="KW-1185">Reference proteome</keyword>
<sequence length="97" mass="10175">MGAAHEPMSPAPVNQGQATVLTPLNITIGVQSTAIHPLNRDILSQTDFSPLPADREQDIAAAADGTEAIQPRACRSSDQVAAADLLSGFIQQQKTAR</sequence>
<dbReference type="EMBL" id="BMAT01009836">
    <property type="protein sequence ID" value="GFS14521.1"/>
    <property type="molecule type" value="Genomic_DNA"/>
</dbReference>
<organism evidence="1 2">
    <name type="scientific">Elysia marginata</name>
    <dbReference type="NCBI Taxonomy" id="1093978"/>
    <lineage>
        <taxon>Eukaryota</taxon>
        <taxon>Metazoa</taxon>
        <taxon>Spiralia</taxon>
        <taxon>Lophotrochozoa</taxon>
        <taxon>Mollusca</taxon>
        <taxon>Gastropoda</taxon>
        <taxon>Heterobranchia</taxon>
        <taxon>Euthyneura</taxon>
        <taxon>Panpulmonata</taxon>
        <taxon>Sacoglossa</taxon>
        <taxon>Placobranchoidea</taxon>
        <taxon>Plakobranchidae</taxon>
        <taxon>Elysia</taxon>
    </lineage>
</organism>
<protein>
    <submittedName>
        <fullName evidence="1">Uncharacterized protein</fullName>
    </submittedName>
</protein>
<comment type="caution">
    <text evidence="1">The sequence shown here is derived from an EMBL/GenBank/DDBJ whole genome shotgun (WGS) entry which is preliminary data.</text>
</comment>
<accession>A0AAV4IWM5</accession>
<evidence type="ECO:0000313" key="2">
    <source>
        <dbReference type="Proteomes" id="UP000762676"/>
    </source>
</evidence>
<proteinExistence type="predicted"/>
<name>A0AAV4IWM5_9GAST</name>
<evidence type="ECO:0000313" key="1">
    <source>
        <dbReference type="EMBL" id="GFS14521.1"/>
    </source>
</evidence>
<reference evidence="1 2" key="1">
    <citation type="journal article" date="2021" name="Elife">
        <title>Chloroplast acquisition without the gene transfer in kleptoplastic sea slugs, Plakobranchus ocellatus.</title>
        <authorList>
            <person name="Maeda T."/>
            <person name="Takahashi S."/>
            <person name="Yoshida T."/>
            <person name="Shimamura S."/>
            <person name="Takaki Y."/>
            <person name="Nagai Y."/>
            <person name="Toyoda A."/>
            <person name="Suzuki Y."/>
            <person name="Arimoto A."/>
            <person name="Ishii H."/>
            <person name="Satoh N."/>
            <person name="Nishiyama T."/>
            <person name="Hasebe M."/>
            <person name="Maruyama T."/>
            <person name="Minagawa J."/>
            <person name="Obokata J."/>
            <person name="Shigenobu S."/>
        </authorList>
    </citation>
    <scope>NUCLEOTIDE SEQUENCE [LARGE SCALE GENOMIC DNA]</scope>
</reference>
<dbReference type="AlphaFoldDB" id="A0AAV4IWM5"/>